<comment type="similarity">
    <text evidence="1 2">Belongs to the enoyl-CoA hydratase/isomerase family.</text>
</comment>
<dbReference type="InterPro" id="IPR029045">
    <property type="entry name" value="ClpP/crotonase-like_dom_sf"/>
</dbReference>
<keyword evidence="5" id="KW-1185">Reference proteome</keyword>
<evidence type="ECO:0000256" key="3">
    <source>
        <dbReference type="SAM" id="MobiDB-lite"/>
    </source>
</evidence>
<protein>
    <submittedName>
        <fullName evidence="4">Enoyl-CoA hydratase</fullName>
    </submittedName>
</protein>
<dbReference type="GO" id="GO:0003824">
    <property type="term" value="F:catalytic activity"/>
    <property type="evidence" value="ECO:0007669"/>
    <property type="project" value="InterPro"/>
</dbReference>
<reference evidence="4 5" key="1">
    <citation type="submission" date="2019-07" db="EMBL/GenBank/DDBJ databases">
        <title>Whole genome shotgun sequence of Pseudonocardia sulfidoxydans NBRC 16205.</title>
        <authorList>
            <person name="Hosoyama A."/>
            <person name="Uohara A."/>
            <person name="Ohji S."/>
            <person name="Ichikawa N."/>
        </authorList>
    </citation>
    <scope>NUCLEOTIDE SEQUENCE [LARGE SCALE GENOMIC DNA]</scope>
    <source>
        <strain evidence="4 5">NBRC 16205</strain>
    </source>
</reference>
<dbReference type="PANTHER" id="PTHR43802">
    <property type="entry name" value="ENOYL-COA HYDRATASE"/>
    <property type="match status" value="1"/>
</dbReference>
<organism evidence="4 5">
    <name type="scientific">Pseudonocardia sulfidoxydans NBRC 16205</name>
    <dbReference type="NCBI Taxonomy" id="1223511"/>
    <lineage>
        <taxon>Bacteria</taxon>
        <taxon>Bacillati</taxon>
        <taxon>Actinomycetota</taxon>
        <taxon>Actinomycetes</taxon>
        <taxon>Pseudonocardiales</taxon>
        <taxon>Pseudonocardiaceae</taxon>
        <taxon>Pseudonocardia</taxon>
    </lineage>
</organism>
<dbReference type="PROSITE" id="PS00166">
    <property type="entry name" value="ENOYL_COA_HYDRATASE"/>
    <property type="match status" value="1"/>
</dbReference>
<dbReference type="AlphaFoldDB" id="A0A511DEU4"/>
<evidence type="ECO:0000313" key="5">
    <source>
        <dbReference type="Proteomes" id="UP000321685"/>
    </source>
</evidence>
<dbReference type="Proteomes" id="UP000321685">
    <property type="component" value="Unassembled WGS sequence"/>
</dbReference>
<proteinExistence type="inferred from homology"/>
<evidence type="ECO:0000256" key="1">
    <source>
        <dbReference type="ARBA" id="ARBA00005254"/>
    </source>
</evidence>
<accession>A0A511DEU4</accession>
<dbReference type="EMBL" id="BJVJ01000003">
    <property type="protein sequence ID" value="GEL21508.1"/>
    <property type="molecule type" value="Genomic_DNA"/>
</dbReference>
<evidence type="ECO:0000313" key="4">
    <source>
        <dbReference type="EMBL" id="GEL21508.1"/>
    </source>
</evidence>
<dbReference type="InterPro" id="IPR001753">
    <property type="entry name" value="Enoyl-CoA_hydra/iso"/>
</dbReference>
<comment type="caution">
    <text evidence="4">The sequence shown here is derived from an EMBL/GenBank/DDBJ whole genome shotgun (WGS) entry which is preliminary data.</text>
</comment>
<name>A0A511DEU4_9PSEU</name>
<dbReference type="CDD" id="cd06558">
    <property type="entry name" value="crotonase-like"/>
    <property type="match status" value="1"/>
</dbReference>
<gene>
    <name evidence="4" type="ORF">PSU4_04620</name>
</gene>
<dbReference type="Pfam" id="PF00378">
    <property type="entry name" value="ECH_1"/>
    <property type="match status" value="1"/>
</dbReference>
<dbReference type="Gene3D" id="3.90.226.10">
    <property type="entry name" value="2-enoyl-CoA Hydratase, Chain A, domain 1"/>
    <property type="match status" value="1"/>
</dbReference>
<dbReference type="PANTHER" id="PTHR43802:SF1">
    <property type="entry name" value="IP11341P-RELATED"/>
    <property type="match status" value="1"/>
</dbReference>
<feature type="region of interest" description="Disordered" evidence="3">
    <location>
        <begin position="256"/>
        <end position="275"/>
    </location>
</feature>
<dbReference type="SUPFAM" id="SSF52096">
    <property type="entry name" value="ClpP/crotonase"/>
    <property type="match status" value="1"/>
</dbReference>
<evidence type="ECO:0000256" key="2">
    <source>
        <dbReference type="RuleBase" id="RU003707"/>
    </source>
</evidence>
<sequence length="275" mass="29445">MTARVDYETLFTEHVADGVVLLTLNRPGSANGVVPELARDMVATLTALEADLSVRALVLTGAGRQFCAGADLKEMNRYLAEEMPRTGEPYNARVIFPVIERIVGSRLPVIAAVNGGAAAGGFDLALACDIRVASTAAKFGETYIRLGLPPGNGGTWFLPRLVGPGLAAELALTGDVIDAARALQIGLVNRVVEPESLIDDAVGTASRIAAWSWRAVQMTKQSLRSAWQQDLSSSLATNYWAAVGLQAGPDVKEVWRRSSRSGRRGSTSRTPREWR</sequence>
<dbReference type="InterPro" id="IPR018376">
    <property type="entry name" value="Enoyl-CoA_hyd/isom_CS"/>
</dbReference>
<dbReference type="RefSeq" id="WP_222596143.1">
    <property type="nucleotide sequence ID" value="NZ_BJVJ01000003.1"/>
</dbReference>